<dbReference type="InterPro" id="IPR049940">
    <property type="entry name" value="GluQ/Sye"/>
</dbReference>
<dbReference type="SUPFAM" id="SSF74924">
    <property type="entry name" value="Cap-Gly domain"/>
    <property type="match status" value="1"/>
</dbReference>
<keyword evidence="6" id="KW-0436">Ligase</keyword>
<evidence type="ECO:0000256" key="17">
    <source>
        <dbReference type="PROSITE-ProRule" id="PRU10133"/>
    </source>
</evidence>
<feature type="region of interest" description="Disordered" evidence="19">
    <location>
        <begin position="838"/>
        <end position="940"/>
    </location>
</feature>
<keyword evidence="8" id="KW-0493">Microtubule</keyword>
<evidence type="ECO:0000256" key="6">
    <source>
        <dbReference type="ARBA" id="ARBA00022598"/>
    </source>
</evidence>
<keyword evidence="12" id="KW-0648">Protein biosynthesis</keyword>
<dbReference type="GO" id="GO:0030286">
    <property type="term" value="C:dynein complex"/>
    <property type="evidence" value="ECO:0007669"/>
    <property type="project" value="UniProtKB-KW"/>
</dbReference>
<dbReference type="Gene3D" id="1.10.287.1490">
    <property type="match status" value="1"/>
</dbReference>
<dbReference type="SUPFAM" id="SSF52374">
    <property type="entry name" value="Nucleotidylyl transferase"/>
    <property type="match status" value="1"/>
</dbReference>
<evidence type="ECO:0000256" key="14">
    <source>
        <dbReference type="ARBA" id="ARBA00023054"/>
    </source>
</evidence>
<dbReference type="Gene3D" id="3.10.110.10">
    <property type="entry name" value="Ubiquitin Conjugating Enzyme"/>
    <property type="match status" value="1"/>
</dbReference>
<dbReference type="InterPro" id="IPR016135">
    <property type="entry name" value="UBQ-conjugating_enzyme/RWD"/>
</dbReference>
<dbReference type="InterPro" id="IPR014729">
    <property type="entry name" value="Rossmann-like_a/b/a_fold"/>
</dbReference>
<feature type="active site" description="Glycyl thioester intermediate" evidence="17">
    <location>
        <position position="92"/>
    </location>
</feature>
<evidence type="ECO:0000256" key="16">
    <source>
        <dbReference type="ARBA" id="ARBA00023212"/>
    </source>
</evidence>
<feature type="coiled-coil region" evidence="18">
    <location>
        <begin position="984"/>
        <end position="1290"/>
    </location>
</feature>
<comment type="similarity">
    <text evidence="3">Belongs to the dynactin 150 kDa subunit family.</text>
</comment>
<dbReference type="SMART" id="SM01052">
    <property type="entry name" value="CAP_GLY"/>
    <property type="match status" value="1"/>
</dbReference>
<accession>A0A1I8FXX5</accession>
<dbReference type="InterPro" id="IPR022157">
    <property type="entry name" value="Dynactin"/>
</dbReference>
<evidence type="ECO:0000256" key="2">
    <source>
        <dbReference type="ARBA" id="ARBA00007894"/>
    </source>
</evidence>
<feature type="coiled-coil region" evidence="18">
    <location>
        <begin position="1698"/>
        <end position="1789"/>
    </location>
</feature>
<feature type="region of interest" description="Disordered" evidence="19">
    <location>
        <begin position="1801"/>
        <end position="1828"/>
    </location>
</feature>
<dbReference type="InterPro" id="IPR023313">
    <property type="entry name" value="UBQ-conjugating_AS"/>
</dbReference>
<organism evidence="22 23">
    <name type="scientific">Macrostomum lignano</name>
    <dbReference type="NCBI Taxonomy" id="282301"/>
    <lineage>
        <taxon>Eukaryota</taxon>
        <taxon>Metazoa</taxon>
        <taxon>Spiralia</taxon>
        <taxon>Lophotrochozoa</taxon>
        <taxon>Platyhelminthes</taxon>
        <taxon>Rhabditophora</taxon>
        <taxon>Macrostomorpha</taxon>
        <taxon>Macrostomida</taxon>
        <taxon>Macrostomidae</taxon>
        <taxon>Macrostomum</taxon>
    </lineage>
</organism>
<keyword evidence="10" id="KW-0833">Ubl conjugation pathway</keyword>
<evidence type="ECO:0000256" key="19">
    <source>
        <dbReference type="SAM" id="MobiDB-lite"/>
    </source>
</evidence>
<evidence type="ECO:0000256" key="4">
    <source>
        <dbReference type="ARBA" id="ARBA00012486"/>
    </source>
</evidence>
<evidence type="ECO:0000259" key="21">
    <source>
        <dbReference type="PROSITE" id="PS50245"/>
    </source>
</evidence>
<dbReference type="InterPro" id="IPR008925">
    <property type="entry name" value="aa_tRNA-synth_I_cd-bd_sf"/>
</dbReference>
<dbReference type="CDD" id="cd23804">
    <property type="entry name" value="UBCc_UBE2S"/>
    <property type="match status" value="1"/>
</dbReference>
<keyword evidence="14 18" id="KW-0175">Coiled coil</keyword>
<dbReference type="Gene3D" id="3.40.50.620">
    <property type="entry name" value="HUPs"/>
    <property type="match status" value="1"/>
</dbReference>
<dbReference type="PANTHER" id="PTHR43311">
    <property type="entry name" value="GLUTAMATE--TRNA LIGASE"/>
    <property type="match status" value="1"/>
</dbReference>
<feature type="domain" description="CAP-Gly" evidence="21">
    <location>
        <begin position="789"/>
        <end position="831"/>
    </location>
</feature>
<evidence type="ECO:0000256" key="5">
    <source>
        <dbReference type="ARBA" id="ARBA00016574"/>
    </source>
</evidence>
<evidence type="ECO:0000256" key="9">
    <source>
        <dbReference type="ARBA" id="ARBA00022741"/>
    </source>
</evidence>
<keyword evidence="7" id="KW-0808">Transferase</keyword>
<dbReference type="Gene3D" id="2.30.30.190">
    <property type="entry name" value="CAP Gly-rich-like domain"/>
    <property type="match status" value="1"/>
</dbReference>
<dbReference type="Pfam" id="PF00179">
    <property type="entry name" value="UQ_con"/>
    <property type="match status" value="1"/>
</dbReference>
<dbReference type="SMART" id="SM00212">
    <property type="entry name" value="UBCc"/>
    <property type="match status" value="1"/>
</dbReference>
<dbReference type="InterPro" id="IPR000938">
    <property type="entry name" value="CAP-Gly_domain"/>
</dbReference>
<evidence type="ECO:0000256" key="11">
    <source>
        <dbReference type="ARBA" id="ARBA00022840"/>
    </source>
</evidence>
<dbReference type="PROSITE" id="PS00183">
    <property type="entry name" value="UBC_1"/>
    <property type="match status" value="1"/>
</dbReference>
<dbReference type="GO" id="GO:0006424">
    <property type="term" value="P:glutamyl-tRNA aminoacylation"/>
    <property type="evidence" value="ECO:0007669"/>
    <property type="project" value="TreeGrafter"/>
</dbReference>
<evidence type="ECO:0000256" key="18">
    <source>
        <dbReference type="SAM" id="Coils"/>
    </source>
</evidence>
<keyword evidence="13" id="KW-0243">Dynein</keyword>
<keyword evidence="16" id="KW-0963">Cytoplasm</keyword>
<name>A0A1I8FXX5_9PLAT</name>
<feature type="compositionally biased region" description="Polar residues" evidence="19">
    <location>
        <begin position="913"/>
        <end position="923"/>
    </location>
</feature>
<dbReference type="PANTHER" id="PTHR43311:SF2">
    <property type="entry name" value="GLUTAMATE--TRNA LIGASE, MITOCHONDRIAL-RELATED"/>
    <property type="match status" value="1"/>
</dbReference>
<dbReference type="GO" id="GO:0004818">
    <property type="term" value="F:glutamate-tRNA ligase activity"/>
    <property type="evidence" value="ECO:0007669"/>
    <property type="project" value="TreeGrafter"/>
</dbReference>
<dbReference type="FunFam" id="3.10.110.10:FF:000031">
    <property type="entry name" value="Ubiquitin-conjugating enzyme E2 22"/>
    <property type="match status" value="1"/>
</dbReference>
<evidence type="ECO:0000256" key="7">
    <source>
        <dbReference type="ARBA" id="ARBA00022679"/>
    </source>
</evidence>
<keyword evidence="22" id="KW-1185">Reference proteome</keyword>
<dbReference type="EC" id="2.3.2.23" evidence="4"/>
<evidence type="ECO:0000313" key="23">
    <source>
        <dbReference type="WBParaSite" id="maker-uti_cns_0000236-snap-gene-0.7-mRNA-1"/>
    </source>
</evidence>
<evidence type="ECO:0000256" key="3">
    <source>
        <dbReference type="ARBA" id="ARBA00011010"/>
    </source>
</evidence>
<dbReference type="WBParaSite" id="maker-uti_cns_0000236-snap-gene-0.7-mRNA-1">
    <property type="protein sequence ID" value="maker-uti_cns_0000236-snap-gene-0.7-mRNA-1"/>
    <property type="gene ID" value="maker-uti_cns_0000236-snap-gene-0.7"/>
</dbReference>
<dbReference type="SUPFAM" id="SSF48163">
    <property type="entry name" value="An anticodon-binding domain of class I aminoacyl-tRNA synthetases"/>
    <property type="match status" value="1"/>
</dbReference>
<sequence>MENCQPSVVRQLSKEVKELLLHPPEGIRIVFNESNLADIQAYIDGPVDTPYAGGSFHIKLHLGSNYPNEPPKGYFITKIFHPNIAPQTGEICVNTLKRDWTPDTGLKKLLLVIKCLLIVPNPESALNEDAGRLLLEEYSEYFARARLYTEIHALKCTEGGDSAAILKDSNENGSGSDSSKKPSAASASSTGTAAGANAAKSKTKKALKRFRLRLCSSSGGGGCREPQPVVVRFAPSPTGRMHVGGARTALVNFAFAKRHSNGRFLLRLEDTDAKRCKPEAASDILESLDWLGLRPDNADSVPVQSNRLDKYRDAAARLVDSGLAYPCFCSEHRLELLRRHQRAAGQTPGYDGKCQMLTADERQQLMAAGERSPVIRFNMRAAAARLLPSSLSSSSSTSPSTIRVRDLLLGDLSFPLTGMEADPVLLKSDGWPVYHLASVFDDRCSGVTHVIRGREWLPSAPKHVLLRAALDSVLPSNTDAPPPPPSLLFAHLPLLLDWRDGAKLSKRKGGGGGSSGKDGPAVATEIRELRALGYLPEAVIDWLVSATWTGRRIGESSAEQELAQQSPAKTLSEFCSAIELTEQCLASRDARLDPAALRSAGLRSLTPELASTAAIQAVRDRLALADGIEGSPSDAELHRCLATLRGRLATLFDVDSHSYLFRAPDDSAVWQGLAQLLSESAAAHCTADSLALSAMDLLSSMTSSSLPTGSVKKPSPLHFKAARLLLTGQSEGPSVREICHHLGSDEVHKRLIKFKQTNMASPAAGPNVKVGNRVEVSGKNLRGTVAFVGTTQFSAGKWVGVALDESQGKNDGSVNGKRYFTCPENHGLFVRQTQLTVLPDSKPSSGTPSKGATAPSSAAKTGTPAVAPSGLKKPTTLAVSKSRESLHRSRESLLDEDAAGGGGGSGATLGVDQGQSQARRVSLQQQEPQQQPSKRQSMLIPPSAGIQRIPASQSSPMVSSAIAADPAQLLGSSEVDSTQRDAELAESNQIVDNLRAEVADLQDKLDTLKRKRAEDKDKLKEGEKARLLLQQLEENKRRMAEQNADLQRQLVAAKAEATQIREAFDRYKEDMADVSENMELATLDKEMAEERADELDKEVESLKQRVEELTLENDILREEAEGTANQHGVTPLEVKQLQEQNTKLKEGLVKFRDLSNQDKQELQVCRKECKELRSEVDHLRREKSRALEELAATNEKLIELQEQVDAALGAEEMVSTLTEKNLTLEERVEQLAEEKEDLEQLCEMNDELLESSRETESGLREQLELRQGALNELKRMYNCLQDSVRDYETTIGKFRDLVKELQLRELDAAQNASHVKLLCAFLPESFARRGGDHDCVLICLLMTRLASKCDLLCDQLKEKFGLDQQATAAVAAAAAAAAAVAADAPEASEVAPPSPTPATEQQRFAAHLRCLLGHLRHLLGHFQHALSTCSPELLVKLASLFPELLGHEAAVDQLIEQLRKGALDENCDMAALERLLHYMDDLYRINLAALPADPATCLRGLASMAGYAGEAFGSTVHRMKACLPSILTAESQAKSLFVKLTSLKSEFASKGRSIRRRLPADSRQQPLRLPEPVRQRLDASIGQLSTAMRALQHACREMHQSDSVTAVVGFLLTGVETVYDLKGAASLDRLDKELDGVFDTLQSVCAAVEHGEFDFDGTKTSADVRPTEPVLLRAQAFRKELADNDILRGKLEAKDTELKELVVQIKQRQQDLSEATTKLAMVEKRLETTKKEYEDRCGRLQVLLEQTESQLKKKTAEFEQTLEALQSDIDSLESERHELRDKLKSLSKKNLLEGLTSRVPAAAGQQPGAAAAGAGASSGGGGGDSSHLQRQLEAANSALQFATSENARLRSERLRRELARLKPLAPPPRKPTGLDQSLTGLCQASESPAPGVPELWRRSCDLAGELKRQLLEDG</sequence>
<dbReference type="InterPro" id="IPR020058">
    <property type="entry name" value="Glu/Gln-tRNA-synth_Ib_cat-dom"/>
</dbReference>
<dbReference type="GO" id="GO:0005874">
    <property type="term" value="C:microtubule"/>
    <property type="evidence" value="ECO:0007669"/>
    <property type="project" value="UniProtKB-KW"/>
</dbReference>
<feature type="domain" description="UBC core" evidence="20">
    <location>
        <begin position="7"/>
        <end position="154"/>
    </location>
</feature>
<dbReference type="InterPro" id="IPR000924">
    <property type="entry name" value="Glu/Gln-tRNA-synth"/>
</dbReference>
<proteinExistence type="inferred from homology"/>
<feature type="compositionally biased region" description="Low complexity" evidence="19">
    <location>
        <begin position="171"/>
        <end position="200"/>
    </location>
</feature>
<feature type="compositionally biased region" description="Polar residues" evidence="19">
    <location>
        <begin position="838"/>
        <end position="860"/>
    </location>
</feature>
<dbReference type="PROSITE" id="PS00178">
    <property type="entry name" value="AA_TRNA_LIGASE_I"/>
    <property type="match status" value="1"/>
</dbReference>
<keyword evidence="9" id="KW-0547">Nucleotide-binding</keyword>
<feature type="region of interest" description="Disordered" evidence="19">
    <location>
        <begin position="1859"/>
        <end position="1894"/>
    </location>
</feature>
<feature type="compositionally biased region" description="Low complexity" evidence="19">
    <location>
        <begin position="1801"/>
        <end position="1815"/>
    </location>
</feature>
<dbReference type="GO" id="GO:0005524">
    <property type="term" value="F:ATP binding"/>
    <property type="evidence" value="ECO:0007669"/>
    <property type="project" value="UniProtKB-KW"/>
</dbReference>
<dbReference type="InterPro" id="IPR000608">
    <property type="entry name" value="UBC"/>
</dbReference>
<dbReference type="GO" id="GO:0005739">
    <property type="term" value="C:mitochondrion"/>
    <property type="evidence" value="ECO:0007669"/>
    <property type="project" value="TreeGrafter"/>
</dbReference>
<keyword evidence="15" id="KW-0030">Aminoacyl-tRNA synthetase</keyword>
<dbReference type="PROSITE" id="PS50245">
    <property type="entry name" value="CAP_GLY_2"/>
    <property type="match status" value="1"/>
</dbReference>
<evidence type="ECO:0000256" key="13">
    <source>
        <dbReference type="ARBA" id="ARBA00023017"/>
    </source>
</evidence>
<keyword evidence="11" id="KW-0067">ATP-binding</keyword>
<protein>
    <recommendedName>
        <fullName evidence="5">Dynactin subunit 1</fullName>
        <ecNumber evidence="4">2.3.2.23</ecNumber>
    </recommendedName>
</protein>
<evidence type="ECO:0000313" key="22">
    <source>
        <dbReference type="Proteomes" id="UP000095280"/>
    </source>
</evidence>
<keyword evidence="16" id="KW-0206">Cytoskeleton</keyword>
<dbReference type="SUPFAM" id="SSF54495">
    <property type="entry name" value="UBC-like"/>
    <property type="match status" value="1"/>
</dbReference>
<feature type="compositionally biased region" description="Basic and acidic residues" evidence="19">
    <location>
        <begin position="881"/>
        <end position="893"/>
    </location>
</feature>
<dbReference type="PROSITE" id="PS00845">
    <property type="entry name" value="CAP_GLY_1"/>
    <property type="match status" value="1"/>
</dbReference>
<dbReference type="InterPro" id="IPR001412">
    <property type="entry name" value="aa-tRNA-synth_I_CS"/>
</dbReference>
<feature type="region of interest" description="Disordered" evidence="19">
    <location>
        <begin position="167"/>
        <end position="200"/>
    </location>
</feature>
<comment type="similarity">
    <text evidence="2">Belongs to the class-I aminoacyl-tRNA synthetase family. Glutamate--tRNA ligase type 1 subfamily.</text>
</comment>
<dbReference type="GO" id="GO:0061631">
    <property type="term" value="F:ubiquitin conjugating enzyme activity"/>
    <property type="evidence" value="ECO:0007669"/>
    <property type="project" value="UniProtKB-EC"/>
</dbReference>
<evidence type="ECO:0000256" key="15">
    <source>
        <dbReference type="ARBA" id="ARBA00023146"/>
    </source>
</evidence>
<dbReference type="Proteomes" id="UP000095280">
    <property type="component" value="Unplaced"/>
</dbReference>
<feature type="compositionally biased region" description="Polar residues" evidence="19">
    <location>
        <begin position="1874"/>
        <end position="1886"/>
    </location>
</feature>
<evidence type="ECO:0000256" key="10">
    <source>
        <dbReference type="ARBA" id="ARBA00022786"/>
    </source>
</evidence>
<comment type="subcellular location">
    <subcellularLocation>
        <location evidence="1">Cytoplasm</location>
        <location evidence="1">Cytoskeleton</location>
    </subcellularLocation>
</comment>
<reference evidence="23" key="1">
    <citation type="submission" date="2016-11" db="UniProtKB">
        <authorList>
            <consortium name="WormBaseParasite"/>
        </authorList>
    </citation>
    <scope>IDENTIFICATION</scope>
</reference>
<dbReference type="PROSITE" id="PS50127">
    <property type="entry name" value="UBC_2"/>
    <property type="match status" value="1"/>
</dbReference>
<dbReference type="Pfam" id="PF01302">
    <property type="entry name" value="CAP_GLY"/>
    <property type="match status" value="1"/>
</dbReference>
<evidence type="ECO:0000256" key="8">
    <source>
        <dbReference type="ARBA" id="ARBA00022701"/>
    </source>
</evidence>
<dbReference type="PRINTS" id="PR00987">
    <property type="entry name" value="TRNASYNTHGLU"/>
</dbReference>
<dbReference type="Pfam" id="PF00749">
    <property type="entry name" value="tRNA-synt_1c"/>
    <property type="match status" value="1"/>
</dbReference>
<dbReference type="GO" id="GO:0000049">
    <property type="term" value="F:tRNA binding"/>
    <property type="evidence" value="ECO:0007669"/>
    <property type="project" value="InterPro"/>
</dbReference>
<evidence type="ECO:0000256" key="1">
    <source>
        <dbReference type="ARBA" id="ARBA00004245"/>
    </source>
</evidence>
<evidence type="ECO:0000259" key="20">
    <source>
        <dbReference type="PROSITE" id="PS50127"/>
    </source>
</evidence>
<dbReference type="Pfam" id="PF12455">
    <property type="entry name" value="Dynactin"/>
    <property type="match status" value="1"/>
</dbReference>
<evidence type="ECO:0000256" key="12">
    <source>
        <dbReference type="ARBA" id="ARBA00022917"/>
    </source>
</evidence>
<dbReference type="InterPro" id="IPR036859">
    <property type="entry name" value="CAP-Gly_dom_sf"/>
</dbReference>